<dbReference type="GO" id="GO:0042575">
    <property type="term" value="C:DNA polymerase complex"/>
    <property type="evidence" value="ECO:0007669"/>
    <property type="project" value="UniProtKB-ARBA"/>
</dbReference>
<dbReference type="InterPro" id="IPR012337">
    <property type="entry name" value="RNaseH-like_sf"/>
</dbReference>
<evidence type="ECO:0000256" key="8">
    <source>
        <dbReference type="ARBA" id="ARBA00022918"/>
    </source>
</evidence>
<dbReference type="InterPro" id="IPR043128">
    <property type="entry name" value="Rev_trsase/Diguanyl_cyclase"/>
</dbReference>
<keyword evidence="8" id="KW-0695">RNA-directed DNA polymerase</keyword>
<dbReference type="GO" id="GO:0004190">
    <property type="term" value="F:aspartic-type endopeptidase activity"/>
    <property type="evidence" value="ECO:0007669"/>
    <property type="project" value="InterPro"/>
</dbReference>
<dbReference type="Pfam" id="PF17917">
    <property type="entry name" value="RT_RNaseH"/>
    <property type="match status" value="1"/>
</dbReference>
<protein>
    <recommendedName>
        <fullName evidence="1">RNA-directed DNA polymerase</fullName>
        <ecNumber evidence="1">2.7.7.49</ecNumber>
    </recommendedName>
</protein>
<dbReference type="SUPFAM" id="SSF53098">
    <property type="entry name" value="Ribonuclease H-like"/>
    <property type="match status" value="1"/>
</dbReference>
<dbReference type="Gene3D" id="3.30.70.270">
    <property type="match status" value="1"/>
</dbReference>
<dbReference type="InterPro" id="IPR041373">
    <property type="entry name" value="RT_RNaseH"/>
</dbReference>
<dbReference type="InterPro" id="IPR055469">
    <property type="entry name" value="DUF7041"/>
</dbReference>
<evidence type="ECO:0000256" key="2">
    <source>
        <dbReference type="ARBA" id="ARBA00022670"/>
    </source>
</evidence>
<keyword evidence="7" id="KW-0378">Hydrolase</keyword>
<dbReference type="Gene3D" id="3.10.20.370">
    <property type="match status" value="1"/>
</dbReference>
<dbReference type="PANTHER" id="PTHR37984">
    <property type="entry name" value="PROTEIN CBG26694"/>
    <property type="match status" value="1"/>
</dbReference>
<sequence>MTEPSDSSDGKAVSHSEVSRIAVKVPPFWRENPAIWFSQLESQFATSGIVQDSTKYHTVVASVETEILSQVSDIITSPPNNDMYKTLKERLINIFSDSVERRLKKLLQDVELGDKRPSMLLRQMQDLAGNRVGDELLRSLWLQRLPTQMQAILTTSSDDLNKLSIMADKIADVTSGNEICSNHVKTKVPETSTPNDCISNLQAQISELSLKIDRMSQFRRSRSMSRRNNYRARSASRKDQMCWYHFRFRENAKKPSGLNFLVDTGADISVVPPSSAERCKPKSLLNLLAANGTKINTYGTRNLSLNIGLRRIFPWSFIIADVSRPILGADFLTHYGIIIDLKSKCLKDQQTTLTSTGKISTDNTPSITALKLSLNFNDLIREYNDIFDAVERSPIKVQSHNVTHVIQAKGPPVGAKVRRLAPDKLTAAKQEFQNLIHKGICSPSTSCWASPLVMVKKSDGSWRPCGDYRALNAQTIPDKYPIRHIHDFTSYLHGKTVFTTLDLKRAYHQVPMHEEDKQKTAIITSFGLFQFNFMTFGFRNAAQTMQRLMDKALQGLDFCFVYIDDLLIASSSLEEHLDHLKQVFDRLRKFGLVLNREKCVFAVENLSFLGHKIDKYGITPLPEKVEAISNFPRPKTEATHLAHPDSNAAIILVTDASDRAIGGCIQQREGDSWKPLGFFSRKLSTAEQKHSAYDRELLAIFSSIKYFRYLLEGTKFTILTDHKPITYAFKQKIEKLSPRQINHLNFIAQFTVDIKHISGKDNVVADALSRIESISTSPLAYEDIARSQQDDEELDLLLKQPTSLSLQKLQVPNTDVMLYCDISTQVIRPYIPKTHRYQVFRNLHDLAHPGVRATVRLICSRFVWPKMKQDIVNFTRSCIACQKSKIFRHVHSPLAEFKAPNQRFVHINIDLIGPLPSSQGYSYCLTAIDRFSRWPEAMPLADIRAETVAQALYSG</sequence>
<dbReference type="Gene3D" id="1.10.340.70">
    <property type="match status" value="1"/>
</dbReference>
<dbReference type="PROSITE" id="PS00141">
    <property type="entry name" value="ASP_PROTEASE"/>
    <property type="match status" value="1"/>
</dbReference>
<dbReference type="PROSITE" id="PS50878">
    <property type="entry name" value="RT_POL"/>
    <property type="match status" value="1"/>
</dbReference>
<dbReference type="SUPFAM" id="SSF56672">
    <property type="entry name" value="DNA/RNA polymerases"/>
    <property type="match status" value="1"/>
</dbReference>
<feature type="domain" description="Reverse transcriptase" evidence="10">
    <location>
        <begin position="436"/>
        <end position="613"/>
    </location>
</feature>
<dbReference type="Gene3D" id="3.10.10.10">
    <property type="entry name" value="HIV Type 1 Reverse Transcriptase, subunit A, domain 1"/>
    <property type="match status" value="1"/>
</dbReference>
<organism evidence="11 13">
    <name type="scientific">Araneus ventricosus</name>
    <name type="common">Orbweaver spider</name>
    <name type="synonym">Epeira ventricosa</name>
    <dbReference type="NCBI Taxonomy" id="182803"/>
    <lineage>
        <taxon>Eukaryota</taxon>
        <taxon>Metazoa</taxon>
        <taxon>Ecdysozoa</taxon>
        <taxon>Arthropoda</taxon>
        <taxon>Chelicerata</taxon>
        <taxon>Arachnida</taxon>
        <taxon>Araneae</taxon>
        <taxon>Araneomorphae</taxon>
        <taxon>Entelegynae</taxon>
        <taxon>Araneoidea</taxon>
        <taxon>Araneidae</taxon>
        <taxon>Araneus</taxon>
    </lineage>
</organism>
<dbReference type="Gene3D" id="2.40.70.10">
    <property type="entry name" value="Acid Proteases"/>
    <property type="match status" value="1"/>
</dbReference>
<dbReference type="Pfam" id="PF00078">
    <property type="entry name" value="RVT_1"/>
    <property type="match status" value="1"/>
</dbReference>
<dbReference type="PROSITE" id="PS50175">
    <property type="entry name" value="ASP_PROT_RETROV"/>
    <property type="match status" value="1"/>
</dbReference>
<dbReference type="CDD" id="cd06094">
    <property type="entry name" value="RP_Saci_like"/>
    <property type="match status" value="1"/>
</dbReference>
<dbReference type="PANTHER" id="PTHR37984:SF5">
    <property type="entry name" value="PROTEIN NYNRIN-LIKE"/>
    <property type="match status" value="1"/>
</dbReference>
<evidence type="ECO:0000313" key="13">
    <source>
        <dbReference type="Proteomes" id="UP000499080"/>
    </source>
</evidence>
<dbReference type="EMBL" id="BGPR01125652">
    <property type="protein sequence ID" value="GBN32742.1"/>
    <property type="molecule type" value="Genomic_DNA"/>
</dbReference>
<keyword evidence="4" id="KW-0548">Nucleotidyltransferase</keyword>
<dbReference type="InterPro" id="IPR036397">
    <property type="entry name" value="RNaseH_sf"/>
</dbReference>
<dbReference type="AlphaFoldDB" id="A0A4Y2N1E4"/>
<dbReference type="InterPro" id="IPR001969">
    <property type="entry name" value="Aspartic_peptidase_AS"/>
</dbReference>
<dbReference type="GO" id="GO:0003964">
    <property type="term" value="F:RNA-directed DNA polymerase activity"/>
    <property type="evidence" value="ECO:0007669"/>
    <property type="project" value="UniProtKB-KW"/>
</dbReference>
<dbReference type="GO" id="GO:0006508">
    <property type="term" value="P:proteolysis"/>
    <property type="evidence" value="ECO:0007669"/>
    <property type="project" value="UniProtKB-KW"/>
</dbReference>
<dbReference type="EC" id="2.7.7.49" evidence="1"/>
<dbReference type="InterPro" id="IPR034132">
    <property type="entry name" value="RP_Saci-like"/>
</dbReference>
<dbReference type="FunFam" id="3.10.20.370:FF:000001">
    <property type="entry name" value="Retrovirus-related Pol polyprotein from transposon 17.6-like protein"/>
    <property type="match status" value="1"/>
</dbReference>
<dbReference type="Pfam" id="PF17921">
    <property type="entry name" value="Integrase_H2C2"/>
    <property type="match status" value="1"/>
</dbReference>
<reference evidence="11 13" key="1">
    <citation type="journal article" date="2019" name="Sci. Rep.">
        <title>Orb-weaving spider Araneus ventricosus genome elucidates the spidroin gene catalogue.</title>
        <authorList>
            <person name="Kono N."/>
            <person name="Nakamura H."/>
            <person name="Ohtoshi R."/>
            <person name="Moran D.A.P."/>
            <person name="Shinohara A."/>
            <person name="Yoshida Y."/>
            <person name="Fujiwara M."/>
            <person name="Mori M."/>
            <person name="Tomita M."/>
            <person name="Arakawa K."/>
        </authorList>
    </citation>
    <scope>NUCLEOTIDE SEQUENCE [LARGE SCALE GENOMIC DNA]</scope>
</reference>
<dbReference type="FunFam" id="2.40.70.10:FF:000130">
    <property type="entry name" value="Retrovirus-related Pol polyprotein from transposon opus-like Protein"/>
    <property type="match status" value="1"/>
</dbReference>
<dbReference type="InterPro" id="IPR000477">
    <property type="entry name" value="RT_dom"/>
</dbReference>
<feature type="domain" description="Peptidase A2" evidence="9">
    <location>
        <begin position="258"/>
        <end position="331"/>
    </location>
</feature>
<dbReference type="InterPro" id="IPR001995">
    <property type="entry name" value="Peptidase_A2_cat"/>
</dbReference>
<evidence type="ECO:0000313" key="11">
    <source>
        <dbReference type="EMBL" id="GBN32692.1"/>
    </source>
</evidence>
<keyword evidence="3" id="KW-0808">Transferase</keyword>
<evidence type="ECO:0000256" key="6">
    <source>
        <dbReference type="ARBA" id="ARBA00022759"/>
    </source>
</evidence>
<dbReference type="GO" id="GO:0003676">
    <property type="term" value="F:nucleic acid binding"/>
    <property type="evidence" value="ECO:0007669"/>
    <property type="project" value="InterPro"/>
</dbReference>
<dbReference type="Gene3D" id="3.30.420.10">
    <property type="entry name" value="Ribonuclease H-like superfamily/Ribonuclease H"/>
    <property type="match status" value="1"/>
</dbReference>
<dbReference type="CDD" id="cd01647">
    <property type="entry name" value="RT_LTR"/>
    <property type="match status" value="1"/>
</dbReference>
<keyword evidence="6" id="KW-0255">Endonuclease</keyword>
<evidence type="ECO:0000256" key="5">
    <source>
        <dbReference type="ARBA" id="ARBA00022722"/>
    </source>
</evidence>
<dbReference type="EMBL" id="BGPR01125632">
    <property type="protein sequence ID" value="GBN32692.1"/>
    <property type="molecule type" value="Genomic_DNA"/>
</dbReference>
<keyword evidence="13" id="KW-1185">Reference proteome</keyword>
<evidence type="ECO:0000259" key="10">
    <source>
        <dbReference type="PROSITE" id="PS50878"/>
    </source>
</evidence>
<dbReference type="Proteomes" id="UP000499080">
    <property type="component" value="Unassembled WGS sequence"/>
</dbReference>
<dbReference type="OrthoDB" id="422540at2759"/>
<evidence type="ECO:0000313" key="12">
    <source>
        <dbReference type="EMBL" id="GBN32742.1"/>
    </source>
</evidence>
<comment type="caution">
    <text evidence="11">The sequence shown here is derived from an EMBL/GenBank/DDBJ whole genome shotgun (WGS) entry which is preliminary data.</text>
</comment>
<dbReference type="InterPro" id="IPR021109">
    <property type="entry name" value="Peptidase_aspartic_dom_sf"/>
</dbReference>
<gene>
    <name evidence="11" type="primary">TY3B-I_869</name>
    <name evidence="12" type="synonym">TY3B-I_402</name>
    <name evidence="12" type="ORF">AVEN_208175_1</name>
    <name evidence="11" type="ORF">AVEN_24109_1</name>
</gene>
<evidence type="ECO:0000256" key="7">
    <source>
        <dbReference type="ARBA" id="ARBA00022801"/>
    </source>
</evidence>
<evidence type="ECO:0000256" key="4">
    <source>
        <dbReference type="ARBA" id="ARBA00022695"/>
    </source>
</evidence>
<proteinExistence type="predicted"/>
<evidence type="ECO:0000256" key="1">
    <source>
        <dbReference type="ARBA" id="ARBA00012493"/>
    </source>
</evidence>
<name>A0A4Y2N1E4_ARAVE</name>
<evidence type="ECO:0000256" key="3">
    <source>
        <dbReference type="ARBA" id="ARBA00022679"/>
    </source>
</evidence>
<dbReference type="FunFam" id="3.10.10.10:FF:000007">
    <property type="entry name" value="Retrovirus-related Pol polyprotein from transposon 17.6-like Protein"/>
    <property type="match status" value="1"/>
</dbReference>
<dbReference type="InterPro" id="IPR050951">
    <property type="entry name" value="Retrovirus_Pol_polyprotein"/>
</dbReference>
<dbReference type="SUPFAM" id="SSF50630">
    <property type="entry name" value="Acid proteases"/>
    <property type="match status" value="1"/>
</dbReference>
<keyword evidence="2" id="KW-0645">Protease</keyword>
<keyword evidence="5" id="KW-0540">Nuclease</keyword>
<dbReference type="InterPro" id="IPR043502">
    <property type="entry name" value="DNA/RNA_pol_sf"/>
</dbReference>
<evidence type="ECO:0000259" key="9">
    <source>
        <dbReference type="PROSITE" id="PS50175"/>
    </source>
</evidence>
<dbReference type="Pfam" id="PF23055">
    <property type="entry name" value="DUF7041"/>
    <property type="match status" value="1"/>
</dbReference>
<dbReference type="InterPro" id="IPR041588">
    <property type="entry name" value="Integrase_H2C2"/>
</dbReference>
<dbReference type="CDD" id="cd09274">
    <property type="entry name" value="RNase_HI_RT_Ty3"/>
    <property type="match status" value="1"/>
</dbReference>
<accession>A0A4Y2N1E4</accession>
<dbReference type="GO" id="GO:0004519">
    <property type="term" value="F:endonuclease activity"/>
    <property type="evidence" value="ECO:0007669"/>
    <property type="project" value="UniProtKB-KW"/>
</dbReference>